<keyword evidence="7" id="KW-1185">Reference proteome</keyword>
<reference evidence="6 7" key="1">
    <citation type="submission" date="2024-07" db="EMBL/GenBank/DDBJ databases">
        <title>Section-level genome sequencing and comparative genomics of Aspergillus sections Usti and Cavernicolus.</title>
        <authorList>
            <consortium name="Lawrence Berkeley National Laboratory"/>
            <person name="Nybo J.L."/>
            <person name="Vesth T.C."/>
            <person name="Theobald S."/>
            <person name="Frisvad J.C."/>
            <person name="Larsen T.O."/>
            <person name="Kjaerboelling I."/>
            <person name="Rothschild-Mancinelli K."/>
            <person name="Lyhne E.K."/>
            <person name="Kogle M.E."/>
            <person name="Barry K."/>
            <person name="Clum A."/>
            <person name="Na H."/>
            <person name="Ledsgaard L."/>
            <person name="Lin J."/>
            <person name="Lipzen A."/>
            <person name="Kuo A."/>
            <person name="Riley R."/>
            <person name="Mondo S."/>
            <person name="Labutti K."/>
            <person name="Haridas S."/>
            <person name="Pangalinan J."/>
            <person name="Salamov A.A."/>
            <person name="Simmons B.A."/>
            <person name="Magnuson J.K."/>
            <person name="Chen J."/>
            <person name="Drula E."/>
            <person name="Henrissat B."/>
            <person name="Wiebenga A."/>
            <person name="Lubbers R.J."/>
            <person name="Gomes A.C."/>
            <person name="Macurrencykelacurrency M.R."/>
            <person name="Stajich J."/>
            <person name="Grigoriev I.V."/>
            <person name="Mortensen U.H."/>
            <person name="De Vries R.P."/>
            <person name="Baker S.E."/>
            <person name="Andersen M.R."/>
        </authorList>
    </citation>
    <scope>NUCLEOTIDE SEQUENCE [LARGE SCALE GENOMIC DNA]</scope>
    <source>
        <strain evidence="6 7">CBS 449.75</strain>
    </source>
</reference>
<evidence type="ECO:0000256" key="2">
    <source>
        <dbReference type="ARBA" id="ARBA00022630"/>
    </source>
</evidence>
<gene>
    <name evidence="6" type="ORF">BJX67DRAFT_366102</name>
</gene>
<dbReference type="InterPro" id="IPR036318">
    <property type="entry name" value="FAD-bd_PCMH-like_sf"/>
</dbReference>
<comment type="similarity">
    <text evidence="1">Belongs to the oxygen-dependent FAD-linked oxidoreductase family.</text>
</comment>
<organism evidence="6 7">
    <name type="scientific">Aspergillus lucknowensis</name>
    <dbReference type="NCBI Taxonomy" id="176173"/>
    <lineage>
        <taxon>Eukaryota</taxon>
        <taxon>Fungi</taxon>
        <taxon>Dikarya</taxon>
        <taxon>Ascomycota</taxon>
        <taxon>Pezizomycotina</taxon>
        <taxon>Eurotiomycetes</taxon>
        <taxon>Eurotiomycetidae</taxon>
        <taxon>Eurotiales</taxon>
        <taxon>Aspergillaceae</taxon>
        <taxon>Aspergillus</taxon>
        <taxon>Aspergillus subgen. Nidulantes</taxon>
    </lineage>
</organism>
<keyword evidence="3" id="KW-0274">FAD</keyword>
<dbReference type="GeneID" id="98145418"/>
<name>A0ABR4LGL9_9EURO</name>
<dbReference type="InterPro" id="IPR016166">
    <property type="entry name" value="FAD-bd_PCMH"/>
</dbReference>
<keyword evidence="4" id="KW-0560">Oxidoreductase</keyword>
<dbReference type="EMBL" id="JBFXLQ010000065">
    <property type="protein sequence ID" value="KAL2862588.1"/>
    <property type="molecule type" value="Genomic_DNA"/>
</dbReference>
<evidence type="ECO:0000313" key="6">
    <source>
        <dbReference type="EMBL" id="KAL2862588.1"/>
    </source>
</evidence>
<evidence type="ECO:0000256" key="1">
    <source>
        <dbReference type="ARBA" id="ARBA00005466"/>
    </source>
</evidence>
<evidence type="ECO:0000256" key="4">
    <source>
        <dbReference type="ARBA" id="ARBA00023002"/>
    </source>
</evidence>
<dbReference type="InterPro" id="IPR050416">
    <property type="entry name" value="FAD-linked_Oxidoreductase"/>
</dbReference>
<protein>
    <recommendedName>
        <fullName evidence="5">FAD-binding PCMH-type domain-containing protein</fullName>
    </recommendedName>
</protein>
<dbReference type="PROSITE" id="PS51387">
    <property type="entry name" value="FAD_PCMH"/>
    <property type="match status" value="1"/>
</dbReference>
<dbReference type="PANTHER" id="PTHR42973">
    <property type="entry name" value="BINDING OXIDOREDUCTASE, PUTATIVE (AFU_ORTHOLOGUE AFUA_1G17690)-RELATED"/>
    <property type="match status" value="1"/>
</dbReference>
<evidence type="ECO:0000313" key="7">
    <source>
        <dbReference type="Proteomes" id="UP001610432"/>
    </source>
</evidence>
<dbReference type="SUPFAM" id="SSF56176">
    <property type="entry name" value="FAD-binding/transporter-associated domain-like"/>
    <property type="match status" value="1"/>
</dbReference>
<dbReference type="Gene3D" id="3.30.465.10">
    <property type="match status" value="1"/>
</dbReference>
<dbReference type="InterPro" id="IPR016169">
    <property type="entry name" value="FAD-bd_PCMH_sub2"/>
</dbReference>
<feature type="domain" description="FAD-binding PCMH-type" evidence="5">
    <location>
        <begin position="99"/>
        <end position="273"/>
    </location>
</feature>
<keyword evidence="2" id="KW-0285">Flavoprotein</keyword>
<evidence type="ECO:0000256" key="3">
    <source>
        <dbReference type="ARBA" id="ARBA00022827"/>
    </source>
</evidence>
<accession>A0ABR4LGL9</accession>
<evidence type="ECO:0000259" key="5">
    <source>
        <dbReference type="PROSITE" id="PS51387"/>
    </source>
</evidence>
<dbReference type="Pfam" id="PF01565">
    <property type="entry name" value="FAD_binding_4"/>
    <property type="match status" value="1"/>
</dbReference>
<dbReference type="Proteomes" id="UP001610432">
    <property type="component" value="Unassembled WGS sequence"/>
</dbReference>
<comment type="caution">
    <text evidence="6">The sequence shown here is derived from an EMBL/GenBank/DDBJ whole genome shotgun (WGS) entry which is preliminary data.</text>
</comment>
<sequence length="537" mass="58708">MAEEYEVSEDIRTTGIQRTLAAGTFHLSHSKIIESIAMRLKLFFISLFGALPEITLGQAAETADLCCAALNSSAISDRIAFPDTAVYEDSVHSYFGVNAQLEPTCIVQPRSAEDVSIAVKTLTKPDAGPCLFAVRSGGHTTSVGAANISPGVTIDLSLMNATTYDAEKGTAYIQPGSRWAGVFETLLPLNVTVPGGRTAPVGVGGFLTGGGNSFYAARVGLSCDNIQSYEIVLASGDIITVNHTSHADLFKALKGGSSNFGIVTRFELKAYPSDGMWGGIVIYNSSVTDEYIEAASKFIDNIPNDPYASWIGMFGYNSTTDEITIFTPLDYTAPVERPDAFKDFYTIPEISNTLRFSNILELTTENSQAEGYRNVLQTGTYLSRKDVLHKIVEILNRKVEQAKSRARGTDFAPIVIVQPWIPLFWKDSEARGGNVLGLERFDQNMINVLWDFSWDSAADDDLFYELAESARDEIDEYTKSTKTYTDYIYLNYADGTQNPLRGYGSENMAYIAQVANKYDPDGVFQTLVPGGFKISKA</sequence>
<proteinExistence type="inferred from homology"/>
<dbReference type="RefSeq" id="XP_070881567.1">
    <property type="nucleotide sequence ID" value="XM_071030346.1"/>
</dbReference>
<dbReference type="InterPro" id="IPR006094">
    <property type="entry name" value="Oxid_FAD_bind_N"/>
</dbReference>
<dbReference type="PANTHER" id="PTHR42973:SF53">
    <property type="entry name" value="FAD-BINDING PCMH-TYPE DOMAIN-CONTAINING PROTEIN-RELATED"/>
    <property type="match status" value="1"/>
</dbReference>